<protein>
    <recommendedName>
        <fullName evidence="3">TATA element modulatory factor 1 TATA binding domain-containing protein</fullName>
    </recommendedName>
</protein>
<sequence length="975" mass="108806">MSWSGWSARLNVTSIVSQGLEQVSKLKEDVEKQFDQAVQGAKAAPPSFSSGYGASFSTASSSSGPDLFGDASPDVKLPPQSADAAPILKTVDDINVIKPTQWGDLASSAAANGAAGDVPMSKLMVQQPPYSAGGKRRPNAGPPLDFLTVHAPLDVENNASDSNKLLSEESTTEKEEEKVAVAAESELSSFLVHGEASAKPKDGAVENGEQESGDNPTTPATNEGDSMATWNDGEGSEEAAKLEKAEDDEDEEKEGATVDNDDSDTTTNDDELNVPAAVVATDDDDAESEDDVAPSAVTIKETSKDQPAEDSDISLEQGHVDAQDSTPEMAGDERSHDATLAAKEKEIRFLHQQLKAREDQLMATSSSIQELHDELDKTCQREVTAVERARYLTEQLELMRHEVTKLNRMAAGQRDSDFQAMQHALSEKDEKLKALLEEGQALSIKQAQFEQRVRQLRKEKNEEEEMRLKIESQYETITVQFQDQSAKLKSIEEENKKYAQQLRQLQTTVDTATTQLTKSENTVAAYEKQMEQLNSEVEELSQSNGDMQQKLDALKHASHSNEALSSEKAELEQTIHFLHQSLRDLEEESIRREEMARSEIANLKKKWQGAVSRVDMMGQSVSEATQPLLRQIHALQEDQRARQETWKATEAALQLRIQQGIDLRRDAEAVQLQKEEEIHTLQTRIEAAEKELKRRESELTREKEKCESAITREHELRAQLDAMQVEIDEWKVKYNAEVHAKEQLLLRLNNERNKKVDLHTPSTARDTELEEAKAREEQLRHDLEWNQNEVRRLKTLVSKTGSASNGLGSGGRTFSPMGSSSSHRSSFDDSSSTGHNNYNETQASILKQTLAAADDDSLLGSASVLGFSQLQQKLRLREGENRLVKQQMGTLEAKQAQLTEEIVRLSTRNALLETNEARFQQTQEELLDLKQRQHVLLELFGEKEEQVEELQSEVSELKAFYRKQLDTLAKHQAQQ</sequence>
<feature type="coiled-coil region" evidence="1">
    <location>
        <begin position="418"/>
        <end position="588"/>
    </location>
</feature>
<dbReference type="EMBL" id="GL376635">
    <property type="status" value="NOT_ANNOTATED_CDS"/>
    <property type="molecule type" value="Genomic_DNA"/>
</dbReference>
<dbReference type="HOGENOM" id="CLU_342400_0_0_1"/>
<keyword evidence="1" id="KW-0175">Coiled coil</keyword>
<feature type="compositionally biased region" description="Low complexity" evidence="2">
    <location>
        <begin position="180"/>
        <end position="189"/>
    </location>
</feature>
<feature type="compositionally biased region" description="Basic and acidic residues" evidence="2">
    <location>
        <begin position="765"/>
        <end position="775"/>
    </location>
</feature>
<dbReference type="InParanoid" id="K3WPE1"/>
<dbReference type="OMA" id="EEMHGYI"/>
<dbReference type="EnsemblProtists" id="PYU1_T006833">
    <property type="protein sequence ID" value="PYU1_T006833"/>
    <property type="gene ID" value="PYU1_G006819"/>
</dbReference>
<evidence type="ECO:0000313" key="4">
    <source>
        <dbReference type="EnsemblProtists" id="PYU1_T006833"/>
    </source>
</evidence>
<evidence type="ECO:0000313" key="5">
    <source>
        <dbReference type="Proteomes" id="UP000019132"/>
    </source>
</evidence>
<feature type="compositionally biased region" description="Acidic residues" evidence="2">
    <location>
        <begin position="245"/>
        <end position="272"/>
    </location>
</feature>
<feature type="domain" description="TATA element modulatory factor 1 TATA binding" evidence="3">
    <location>
        <begin position="862"/>
        <end position="968"/>
    </location>
</feature>
<feature type="region of interest" description="Disordered" evidence="2">
    <location>
        <begin position="128"/>
        <end position="339"/>
    </location>
</feature>
<proteinExistence type="predicted"/>
<dbReference type="PANTHER" id="PTHR46515">
    <property type="entry name" value="TATA ELEMENT MODULATORY FACTOR TMF1"/>
    <property type="match status" value="1"/>
</dbReference>
<dbReference type="AlphaFoldDB" id="K3WPE1"/>
<reference evidence="5" key="2">
    <citation type="submission" date="2010-04" db="EMBL/GenBank/DDBJ databases">
        <authorList>
            <person name="Buell R."/>
            <person name="Hamilton J."/>
            <person name="Hostetler J."/>
        </authorList>
    </citation>
    <scope>NUCLEOTIDE SEQUENCE [LARGE SCALE GENOMIC DNA]</scope>
    <source>
        <strain evidence="5">DAOM:BR144</strain>
    </source>
</reference>
<keyword evidence="5" id="KW-1185">Reference proteome</keyword>
<accession>K3WPE1</accession>
<dbReference type="GO" id="GO:0005794">
    <property type="term" value="C:Golgi apparatus"/>
    <property type="evidence" value="ECO:0007669"/>
    <property type="project" value="TreeGrafter"/>
</dbReference>
<feature type="compositionally biased region" description="Low complexity" evidence="2">
    <location>
        <begin position="53"/>
        <end position="65"/>
    </location>
</feature>
<feature type="compositionally biased region" description="Acidic residues" evidence="2">
    <location>
        <begin position="281"/>
        <end position="292"/>
    </location>
</feature>
<dbReference type="Gene3D" id="1.10.287.1490">
    <property type="match status" value="1"/>
</dbReference>
<reference evidence="5" key="1">
    <citation type="journal article" date="2010" name="Genome Biol.">
        <title>Genome sequence of the necrotrophic plant pathogen Pythium ultimum reveals original pathogenicity mechanisms and effector repertoire.</title>
        <authorList>
            <person name="Levesque C.A."/>
            <person name="Brouwer H."/>
            <person name="Cano L."/>
            <person name="Hamilton J.P."/>
            <person name="Holt C."/>
            <person name="Huitema E."/>
            <person name="Raffaele S."/>
            <person name="Robideau G.P."/>
            <person name="Thines M."/>
            <person name="Win J."/>
            <person name="Zerillo M.M."/>
            <person name="Beakes G.W."/>
            <person name="Boore J.L."/>
            <person name="Busam D."/>
            <person name="Dumas B."/>
            <person name="Ferriera S."/>
            <person name="Fuerstenberg S.I."/>
            <person name="Gachon C.M."/>
            <person name="Gaulin E."/>
            <person name="Govers F."/>
            <person name="Grenville-Briggs L."/>
            <person name="Horner N."/>
            <person name="Hostetler J."/>
            <person name="Jiang R.H."/>
            <person name="Johnson J."/>
            <person name="Krajaejun T."/>
            <person name="Lin H."/>
            <person name="Meijer H.J."/>
            <person name="Moore B."/>
            <person name="Morris P."/>
            <person name="Phuntmart V."/>
            <person name="Puiu D."/>
            <person name="Shetty J."/>
            <person name="Stajich J.E."/>
            <person name="Tripathy S."/>
            <person name="Wawra S."/>
            <person name="van West P."/>
            <person name="Whitty B.R."/>
            <person name="Coutinho P.M."/>
            <person name="Henrissat B."/>
            <person name="Martin F."/>
            <person name="Thomas P.D."/>
            <person name="Tyler B.M."/>
            <person name="De Vries R.P."/>
            <person name="Kamoun S."/>
            <person name="Yandell M."/>
            <person name="Tisserat N."/>
            <person name="Buell C.R."/>
        </authorList>
    </citation>
    <scope>NUCLEOTIDE SEQUENCE</scope>
    <source>
        <strain evidence="5">DAOM:BR144</strain>
    </source>
</reference>
<dbReference type="Pfam" id="PF12325">
    <property type="entry name" value="TMF_TATA_bd"/>
    <property type="match status" value="1"/>
</dbReference>
<evidence type="ECO:0000259" key="3">
    <source>
        <dbReference type="Pfam" id="PF12325"/>
    </source>
</evidence>
<dbReference type="eggNOG" id="KOG4673">
    <property type="taxonomic scope" value="Eukaryota"/>
</dbReference>
<reference evidence="4" key="3">
    <citation type="submission" date="2015-02" db="UniProtKB">
        <authorList>
            <consortium name="EnsemblProtists"/>
        </authorList>
    </citation>
    <scope>IDENTIFICATION</scope>
    <source>
        <strain evidence="4">DAOM BR144</strain>
    </source>
</reference>
<feature type="coiled-coil region" evidence="1">
    <location>
        <begin position="881"/>
        <end position="960"/>
    </location>
</feature>
<feature type="region of interest" description="Disordered" evidence="2">
    <location>
        <begin position="53"/>
        <end position="81"/>
    </location>
</feature>
<organism evidence="4 5">
    <name type="scientific">Globisporangium ultimum (strain ATCC 200006 / CBS 805.95 / DAOM BR144)</name>
    <name type="common">Pythium ultimum</name>
    <dbReference type="NCBI Taxonomy" id="431595"/>
    <lineage>
        <taxon>Eukaryota</taxon>
        <taxon>Sar</taxon>
        <taxon>Stramenopiles</taxon>
        <taxon>Oomycota</taxon>
        <taxon>Peronosporomycetes</taxon>
        <taxon>Pythiales</taxon>
        <taxon>Pythiaceae</taxon>
        <taxon>Globisporangium</taxon>
    </lineage>
</organism>
<dbReference type="STRING" id="431595.K3WPE1"/>
<name>K3WPE1_GLOUD</name>
<evidence type="ECO:0000256" key="1">
    <source>
        <dbReference type="SAM" id="Coils"/>
    </source>
</evidence>
<dbReference type="InterPro" id="IPR022091">
    <property type="entry name" value="TMF_TATA-bd"/>
</dbReference>
<dbReference type="VEuPathDB" id="FungiDB:PYU1_G006819"/>
<feature type="compositionally biased region" description="Low complexity" evidence="2">
    <location>
        <begin position="819"/>
        <end position="832"/>
    </location>
</feature>
<feature type="region of interest" description="Disordered" evidence="2">
    <location>
        <begin position="756"/>
        <end position="775"/>
    </location>
</feature>
<dbReference type="InterPro" id="IPR052602">
    <property type="entry name" value="Growth_transcription_reg"/>
</dbReference>
<feature type="region of interest" description="Disordered" evidence="2">
    <location>
        <begin position="800"/>
        <end position="838"/>
    </location>
</feature>
<feature type="compositionally biased region" description="Polar residues" evidence="2">
    <location>
        <begin position="213"/>
        <end position="224"/>
    </location>
</feature>
<dbReference type="GO" id="GO:0005783">
    <property type="term" value="C:endoplasmic reticulum"/>
    <property type="evidence" value="ECO:0007669"/>
    <property type="project" value="TreeGrafter"/>
</dbReference>
<dbReference type="Proteomes" id="UP000019132">
    <property type="component" value="Unassembled WGS sequence"/>
</dbReference>
<evidence type="ECO:0000256" key="2">
    <source>
        <dbReference type="SAM" id="MobiDB-lite"/>
    </source>
</evidence>
<dbReference type="PANTHER" id="PTHR46515:SF1">
    <property type="entry name" value="TATA ELEMENT MODULATORY FACTOR"/>
    <property type="match status" value="1"/>
</dbReference>